<gene>
    <name evidence="4" type="ORF">B0A49_09879</name>
</gene>
<evidence type="ECO:0000256" key="2">
    <source>
        <dbReference type="SAM" id="MobiDB-lite"/>
    </source>
</evidence>
<dbReference type="Pfam" id="PF03184">
    <property type="entry name" value="DDE_1"/>
    <property type="match status" value="1"/>
</dbReference>
<dbReference type="Proteomes" id="UP000308768">
    <property type="component" value="Unassembled WGS sequence"/>
</dbReference>
<keyword evidence="5" id="KW-1185">Reference proteome</keyword>
<evidence type="ECO:0000313" key="4">
    <source>
        <dbReference type="EMBL" id="TKA73645.1"/>
    </source>
</evidence>
<feature type="domain" description="HTH CENPB-type" evidence="3">
    <location>
        <begin position="387"/>
        <end position="452"/>
    </location>
</feature>
<dbReference type="GO" id="GO:0003677">
    <property type="term" value="F:DNA binding"/>
    <property type="evidence" value="ECO:0007669"/>
    <property type="project" value="UniProtKB-KW"/>
</dbReference>
<protein>
    <recommendedName>
        <fullName evidence="3">HTH CENPB-type domain-containing protein</fullName>
    </recommendedName>
</protein>
<dbReference type="STRING" id="331657.A0A4U0XG81"/>
<feature type="region of interest" description="Disordered" evidence="2">
    <location>
        <begin position="1"/>
        <end position="26"/>
    </location>
</feature>
<evidence type="ECO:0000259" key="3">
    <source>
        <dbReference type="PROSITE" id="PS51253"/>
    </source>
</evidence>
<dbReference type="PANTHER" id="PTHR19303">
    <property type="entry name" value="TRANSPOSON"/>
    <property type="match status" value="1"/>
</dbReference>
<evidence type="ECO:0000313" key="5">
    <source>
        <dbReference type="Proteomes" id="UP000308768"/>
    </source>
</evidence>
<accession>A0A4U0XG81</accession>
<organism evidence="4 5">
    <name type="scientific">Cryomyces minteri</name>
    <dbReference type="NCBI Taxonomy" id="331657"/>
    <lineage>
        <taxon>Eukaryota</taxon>
        <taxon>Fungi</taxon>
        <taxon>Dikarya</taxon>
        <taxon>Ascomycota</taxon>
        <taxon>Pezizomycotina</taxon>
        <taxon>Dothideomycetes</taxon>
        <taxon>Dothideomycetes incertae sedis</taxon>
        <taxon>Cryomyces</taxon>
    </lineage>
</organism>
<dbReference type="PANTHER" id="PTHR19303:SF74">
    <property type="entry name" value="POGO TRANSPOSABLE ELEMENT WITH KRAB DOMAIN"/>
    <property type="match status" value="1"/>
</dbReference>
<dbReference type="AlphaFoldDB" id="A0A4U0XG81"/>
<dbReference type="InterPro" id="IPR050863">
    <property type="entry name" value="CenT-Element_Derived"/>
</dbReference>
<reference evidence="4 5" key="1">
    <citation type="submission" date="2017-03" db="EMBL/GenBank/DDBJ databases">
        <title>Genomes of endolithic fungi from Antarctica.</title>
        <authorList>
            <person name="Coleine C."/>
            <person name="Masonjones S."/>
            <person name="Stajich J.E."/>
        </authorList>
    </citation>
    <scope>NUCLEOTIDE SEQUENCE [LARGE SCALE GENOMIC DNA]</scope>
    <source>
        <strain evidence="4 5">CCFEE 5187</strain>
    </source>
</reference>
<sequence>MTSLKRDRSNSVESNTASKEPEAFGKKCRRLEKDREKALQHIRYFRALEKEAADMVSELKECLKQKDQEHRDYASEYLSVVKADVEKFLTLPRELRDEIYKGMYVQRKRIKVSCDRDLWKPSAEDITKYPNWPEDTSRYLNQDFVGKQVAREAAKVFYGHNCFVVEDARLMEDFGEHDYYNSGVLPREYIRHLAVVLDQKWTWQETSEFDRYIDRSARRSRILDNRRYLTTDYAKSDGWSRPDWLKNRHRNRHLLEPLYEYRELKKLKLYVTQHRCGIFEPREIALTVNSIVDEVGPGAAVTVKIGSRNSGEKKYGGKKWTNVTHYFQQPSEEEWKAFEEAEHFDCPCPAEKDCTNHEGHHGWYRALLKDYQETFRSLNLEATIQEANSYVRQKLTNAQEEVLVGHVNKLTDRGLPPTHQVLKNIAEEIAKTRLGEHWLQEKIEKYNIAPSNTYNFDEKGFLLGLSRSTRRVVAREALKSGWLLGASQDGSREFITLVASICADGTRIPPALIYKSDSGDLQDSWLEDFDDAQDLAFFASSEKGWSSEVLGTQWLEHVFDRNTRQKAARSRRLLIVDGHNSHLNLRFIDYADRNRILLAVLPPHSTHRLQPLDVGLFAPLATFYAQEVDALLANGQGLVHITKRQFWKLFCEAWEHAFTAKNIQSAWEATGIHPFNPERVIATITRRNTTPEPQQVRTPRSARSVRRMFNQLQKEGYVSAEASPLLHVGEKLATENGILRHEMQGLRKAITEEKKKRKRGKAMGLPEKGEKPGQPLFFSPSRVGRARL</sequence>
<feature type="region of interest" description="Disordered" evidence="2">
    <location>
        <begin position="751"/>
        <end position="788"/>
    </location>
</feature>
<dbReference type="OrthoDB" id="4357141at2759"/>
<evidence type="ECO:0000256" key="1">
    <source>
        <dbReference type="ARBA" id="ARBA00023125"/>
    </source>
</evidence>
<feature type="compositionally biased region" description="Basic and acidic residues" evidence="2">
    <location>
        <begin position="1"/>
        <end position="10"/>
    </location>
</feature>
<keyword evidence="1" id="KW-0238">DNA-binding</keyword>
<dbReference type="PROSITE" id="PS51253">
    <property type="entry name" value="HTH_CENPB"/>
    <property type="match status" value="1"/>
</dbReference>
<proteinExistence type="predicted"/>
<dbReference type="GO" id="GO:0005634">
    <property type="term" value="C:nucleus"/>
    <property type="evidence" value="ECO:0007669"/>
    <property type="project" value="TreeGrafter"/>
</dbReference>
<dbReference type="InterPro" id="IPR006600">
    <property type="entry name" value="HTH_CenpB_DNA-bd_dom"/>
</dbReference>
<dbReference type="InterPro" id="IPR004875">
    <property type="entry name" value="DDE_SF_endonuclease_dom"/>
</dbReference>
<name>A0A4U0XG81_9PEZI</name>
<dbReference type="EMBL" id="NAJN01000416">
    <property type="protein sequence ID" value="TKA73645.1"/>
    <property type="molecule type" value="Genomic_DNA"/>
</dbReference>
<comment type="caution">
    <text evidence="4">The sequence shown here is derived from an EMBL/GenBank/DDBJ whole genome shotgun (WGS) entry which is preliminary data.</text>
</comment>